<keyword evidence="1" id="KW-1133">Transmembrane helix</keyword>
<accession>A0A1H7G8T1</accession>
<sequence>MNYLFVTILSFAGFLSIQDEKDKKRKTLFIGIYFSLIVIVLIFSLGEFFGKMLYQIQNS</sequence>
<reference evidence="2 3" key="1">
    <citation type="submission" date="2016-10" db="EMBL/GenBank/DDBJ databases">
        <authorList>
            <person name="de Groot N.N."/>
        </authorList>
    </citation>
    <scope>NUCLEOTIDE SEQUENCE [LARGE SCALE GENOMIC DNA]</scope>
    <source>
        <strain evidence="2 3">DSM 25232</strain>
    </source>
</reference>
<feature type="transmembrane region" description="Helical" evidence="1">
    <location>
        <begin position="28"/>
        <end position="49"/>
    </location>
</feature>
<evidence type="ECO:0000256" key="1">
    <source>
        <dbReference type="SAM" id="Phobius"/>
    </source>
</evidence>
<keyword evidence="1" id="KW-0472">Membrane</keyword>
<keyword evidence="1" id="KW-0812">Transmembrane</keyword>
<proteinExistence type="predicted"/>
<keyword evidence="3" id="KW-1185">Reference proteome</keyword>
<protein>
    <submittedName>
        <fullName evidence="2">Uncharacterized protein</fullName>
    </submittedName>
</protein>
<organism evidence="2 3">
    <name type="scientific">Aquimarina amphilecti</name>
    <dbReference type="NCBI Taxonomy" id="1038014"/>
    <lineage>
        <taxon>Bacteria</taxon>
        <taxon>Pseudomonadati</taxon>
        <taxon>Bacteroidota</taxon>
        <taxon>Flavobacteriia</taxon>
        <taxon>Flavobacteriales</taxon>
        <taxon>Flavobacteriaceae</taxon>
        <taxon>Aquimarina</taxon>
    </lineage>
</organism>
<gene>
    <name evidence="2" type="ORF">SAMN04487910_0307</name>
</gene>
<name>A0A1H7G8T1_AQUAM</name>
<evidence type="ECO:0000313" key="2">
    <source>
        <dbReference type="EMBL" id="SEK34538.1"/>
    </source>
</evidence>
<dbReference type="STRING" id="1038014.SAMN04487910_0307"/>
<dbReference type="Proteomes" id="UP000198521">
    <property type="component" value="Unassembled WGS sequence"/>
</dbReference>
<dbReference type="EMBL" id="FOAB01000001">
    <property type="protein sequence ID" value="SEK34538.1"/>
    <property type="molecule type" value="Genomic_DNA"/>
</dbReference>
<evidence type="ECO:0000313" key="3">
    <source>
        <dbReference type="Proteomes" id="UP000198521"/>
    </source>
</evidence>
<dbReference type="AlphaFoldDB" id="A0A1H7G8T1"/>